<evidence type="ECO:0000256" key="1">
    <source>
        <dbReference type="SAM" id="MobiDB-lite"/>
    </source>
</evidence>
<accession>S8D7L2</accession>
<dbReference type="PANTHER" id="PTHR35750">
    <property type="entry name" value="PHOSPHOLIPID HYDROPEROXIDE GLUTATHIONE PEROXIDASE"/>
    <property type="match status" value="1"/>
</dbReference>
<feature type="region of interest" description="Disordered" evidence="1">
    <location>
        <begin position="16"/>
        <end position="53"/>
    </location>
</feature>
<name>S8D7L2_9LAMI</name>
<evidence type="ECO:0000313" key="2">
    <source>
        <dbReference type="EMBL" id="EPS73411.1"/>
    </source>
</evidence>
<keyword evidence="3" id="KW-1185">Reference proteome</keyword>
<dbReference type="Proteomes" id="UP000015453">
    <property type="component" value="Unassembled WGS sequence"/>
</dbReference>
<proteinExistence type="predicted"/>
<comment type="caution">
    <text evidence="2">The sequence shown here is derived from an EMBL/GenBank/DDBJ whole genome shotgun (WGS) entry which is preliminary data.</text>
</comment>
<gene>
    <name evidence="2" type="ORF">M569_01356</name>
</gene>
<feature type="non-terminal residue" evidence="2">
    <location>
        <position position="150"/>
    </location>
</feature>
<dbReference type="OrthoDB" id="550279at2759"/>
<organism evidence="2 3">
    <name type="scientific">Genlisea aurea</name>
    <dbReference type="NCBI Taxonomy" id="192259"/>
    <lineage>
        <taxon>Eukaryota</taxon>
        <taxon>Viridiplantae</taxon>
        <taxon>Streptophyta</taxon>
        <taxon>Embryophyta</taxon>
        <taxon>Tracheophyta</taxon>
        <taxon>Spermatophyta</taxon>
        <taxon>Magnoliopsida</taxon>
        <taxon>eudicotyledons</taxon>
        <taxon>Gunneridae</taxon>
        <taxon>Pentapetalae</taxon>
        <taxon>asterids</taxon>
        <taxon>lamiids</taxon>
        <taxon>Lamiales</taxon>
        <taxon>Lentibulariaceae</taxon>
        <taxon>Genlisea</taxon>
    </lineage>
</organism>
<evidence type="ECO:0000313" key="3">
    <source>
        <dbReference type="Proteomes" id="UP000015453"/>
    </source>
</evidence>
<feature type="non-terminal residue" evidence="2">
    <location>
        <position position="1"/>
    </location>
</feature>
<dbReference type="AlphaFoldDB" id="S8D7L2"/>
<protein>
    <submittedName>
        <fullName evidence="2">Uncharacterized protein</fullName>
    </submittedName>
</protein>
<dbReference type="PANTHER" id="PTHR35750:SF1">
    <property type="entry name" value="PHOSPHOLIPID HYDROPEROXIDE GLUTATHIONE PEROXIDASE"/>
    <property type="match status" value="1"/>
</dbReference>
<sequence length="150" mass="16712">IMGWLKKLASFVGIAREEDRHEQDDDSVGATPSSPPFIAATSSHHLPRRGFSVPVEKAPPPSLLVYCPDGNGGIQGLGSYAKRLRMDEDGDVADEFLDEVLPDKLDHHRPPFPRFEVKCSTKPARVKKLRLLSNGKIEHLVEKEGESEWM</sequence>
<reference evidence="2 3" key="1">
    <citation type="journal article" date="2013" name="BMC Genomics">
        <title>The miniature genome of a carnivorous plant Genlisea aurea contains a low number of genes and short non-coding sequences.</title>
        <authorList>
            <person name="Leushkin E.V."/>
            <person name="Sutormin R.A."/>
            <person name="Nabieva E.R."/>
            <person name="Penin A.A."/>
            <person name="Kondrashov A.S."/>
            <person name="Logacheva M.D."/>
        </authorList>
    </citation>
    <scope>NUCLEOTIDE SEQUENCE [LARGE SCALE GENOMIC DNA]</scope>
</reference>
<dbReference type="EMBL" id="AUSU01000436">
    <property type="protein sequence ID" value="EPS73411.1"/>
    <property type="molecule type" value="Genomic_DNA"/>
</dbReference>